<evidence type="ECO:0000256" key="2">
    <source>
        <dbReference type="ARBA" id="ARBA00012150"/>
    </source>
</evidence>
<dbReference type="Gene3D" id="3.30.70.100">
    <property type="match status" value="1"/>
</dbReference>
<evidence type="ECO:0000313" key="9">
    <source>
        <dbReference type="Proteomes" id="UP000198607"/>
    </source>
</evidence>
<feature type="active site" evidence="4">
    <location>
        <position position="20"/>
    </location>
</feature>
<comment type="similarity">
    <text evidence="1 6">Belongs to the acylphosphatase family.</text>
</comment>
<dbReference type="STRING" id="83767.SAMN05660652_02964"/>
<keyword evidence="9" id="KW-1185">Reference proteome</keyword>
<comment type="catalytic activity">
    <reaction evidence="3 4 5">
        <text>an acyl phosphate + H2O = a carboxylate + phosphate + H(+)</text>
        <dbReference type="Rhea" id="RHEA:14965"/>
        <dbReference type="ChEBI" id="CHEBI:15377"/>
        <dbReference type="ChEBI" id="CHEBI:15378"/>
        <dbReference type="ChEBI" id="CHEBI:29067"/>
        <dbReference type="ChEBI" id="CHEBI:43474"/>
        <dbReference type="ChEBI" id="CHEBI:59918"/>
        <dbReference type="EC" id="3.6.1.7"/>
    </reaction>
</comment>
<evidence type="ECO:0000256" key="3">
    <source>
        <dbReference type="ARBA" id="ARBA00047645"/>
    </source>
</evidence>
<dbReference type="AlphaFoldDB" id="A0A1G8IDU1"/>
<reference evidence="8 9" key="1">
    <citation type="submission" date="2016-10" db="EMBL/GenBank/DDBJ databases">
        <authorList>
            <person name="de Groot N.N."/>
        </authorList>
    </citation>
    <scope>NUCLEOTIDE SEQUENCE [LARGE SCALE GENOMIC DNA]</scope>
    <source>
        <strain evidence="8 9">DSM 5885</strain>
    </source>
</reference>
<dbReference type="PANTHER" id="PTHR47268:SF4">
    <property type="entry name" value="ACYLPHOSPHATASE"/>
    <property type="match status" value="1"/>
</dbReference>
<dbReference type="OrthoDB" id="5295388at2"/>
<evidence type="ECO:0000256" key="1">
    <source>
        <dbReference type="ARBA" id="ARBA00005614"/>
    </source>
</evidence>
<dbReference type="PROSITE" id="PS00150">
    <property type="entry name" value="ACYLPHOSPHATASE_1"/>
    <property type="match status" value="1"/>
</dbReference>
<organism evidence="8 9">
    <name type="scientific">Propionivibrio dicarboxylicus</name>
    <dbReference type="NCBI Taxonomy" id="83767"/>
    <lineage>
        <taxon>Bacteria</taxon>
        <taxon>Pseudomonadati</taxon>
        <taxon>Pseudomonadota</taxon>
        <taxon>Betaproteobacteria</taxon>
        <taxon>Rhodocyclales</taxon>
        <taxon>Rhodocyclaceae</taxon>
        <taxon>Propionivibrio</taxon>
    </lineage>
</organism>
<dbReference type="Pfam" id="PF00708">
    <property type="entry name" value="Acylphosphatase"/>
    <property type="match status" value="1"/>
</dbReference>
<dbReference type="PROSITE" id="PS51160">
    <property type="entry name" value="ACYLPHOSPHATASE_3"/>
    <property type="match status" value="1"/>
</dbReference>
<evidence type="ECO:0000313" key="8">
    <source>
        <dbReference type="EMBL" id="SDI17084.1"/>
    </source>
</evidence>
<dbReference type="PANTHER" id="PTHR47268">
    <property type="entry name" value="ACYLPHOSPHATASE"/>
    <property type="match status" value="1"/>
</dbReference>
<dbReference type="InterPro" id="IPR001792">
    <property type="entry name" value="Acylphosphatase-like_dom"/>
</dbReference>
<evidence type="ECO:0000256" key="6">
    <source>
        <dbReference type="RuleBase" id="RU004168"/>
    </source>
</evidence>
<accession>A0A1G8IDU1</accession>
<feature type="domain" description="Acylphosphatase-like" evidence="7">
    <location>
        <begin position="5"/>
        <end position="95"/>
    </location>
</feature>
<dbReference type="GO" id="GO:0003998">
    <property type="term" value="F:acylphosphatase activity"/>
    <property type="evidence" value="ECO:0007669"/>
    <property type="project" value="UniProtKB-EC"/>
</dbReference>
<dbReference type="EMBL" id="FNCY01000014">
    <property type="protein sequence ID" value="SDI17084.1"/>
    <property type="molecule type" value="Genomic_DNA"/>
</dbReference>
<evidence type="ECO:0000259" key="7">
    <source>
        <dbReference type="PROSITE" id="PS51160"/>
    </source>
</evidence>
<dbReference type="Proteomes" id="UP000198607">
    <property type="component" value="Unassembled WGS sequence"/>
</dbReference>
<dbReference type="EC" id="3.6.1.7" evidence="2 4"/>
<dbReference type="InterPro" id="IPR036046">
    <property type="entry name" value="Acylphosphatase-like_dom_sf"/>
</dbReference>
<dbReference type="SUPFAM" id="SSF54975">
    <property type="entry name" value="Acylphosphatase/BLUF domain-like"/>
    <property type="match status" value="1"/>
</dbReference>
<dbReference type="InterPro" id="IPR017968">
    <property type="entry name" value="Acylphosphatase_CS"/>
</dbReference>
<evidence type="ECO:0000256" key="4">
    <source>
        <dbReference type="PROSITE-ProRule" id="PRU00520"/>
    </source>
</evidence>
<protein>
    <recommendedName>
        <fullName evidence="2 4">Acylphosphatase</fullName>
        <ecNumber evidence="2 4">3.6.1.7</ecNumber>
    </recommendedName>
</protein>
<gene>
    <name evidence="8" type="ORF">SAMN05660652_02964</name>
</gene>
<keyword evidence="4 5" id="KW-0378">Hydrolase</keyword>
<evidence type="ECO:0000256" key="5">
    <source>
        <dbReference type="RuleBase" id="RU000553"/>
    </source>
</evidence>
<dbReference type="PRINTS" id="PR00112">
    <property type="entry name" value="ACYLPHPHTASE"/>
</dbReference>
<dbReference type="RefSeq" id="WP_091938692.1">
    <property type="nucleotide sequence ID" value="NZ_FNCY01000014.1"/>
</dbReference>
<proteinExistence type="inferred from homology"/>
<sequence>MRVITRRLLIEGRVQGVGFRWSLHAEALTLGLRGWVRNRSDGRVEALVCGDEDAVNALTGWAHRGPDQARVDRVLFNDEPDDGAFRDDPSFRQRPTL</sequence>
<name>A0A1G8IDU1_9RHOO</name>
<dbReference type="InterPro" id="IPR020456">
    <property type="entry name" value="Acylphosphatase"/>
</dbReference>
<feature type="active site" evidence="4">
    <location>
        <position position="38"/>
    </location>
</feature>
<dbReference type="PROSITE" id="PS00151">
    <property type="entry name" value="ACYLPHOSPHATASE_2"/>
    <property type="match status" value="1"/>
</dbReference>